<proteinExistence type="predicted"/>
<reference evidence="1" key="1">
    <citation type="submission" date="2022-10" db="EMBL/GenBank/DDBJ databases">
        <title>Complete Genome of Trichothecium roseum strain YXFP-22015, a Plant Pathogen Isolated from Citrus.</title>
        <authorList>
            <person name="Wang Y."/>
            <person name="Zhu L."/>
        </authorList>
    </citation>
    <scope>NUCLEOTIDE SEQUENCE</scope>
    <source>
        <strain evidence="1">YXFP-22015</strain>
    </source>
</reference>
<keyword evidence="2" id="KW-1185">Reference proteome</keyword>
<organism evidence="1 2">
    <name type="scientific">Trichothecium roseum</name>
    <dbReference type="NCBI Taxonomy" id="47278"/>
    <lineage>
        <taxon>Eukaryota</taxon>
        <taxon>Fungi</taxon>
        <taxon>Dikarya</taxon>
        <taxon>Ascomycota</taxon>
        <taxon>Pezizomycotina</taxon>
        <taxon>Sordariomycetes</taxon>
        <taxon>Hypocreomycetidae</taxon>
        <taxon>Hypocreales</taxon>
        <taxon>Hypocreales incertae sedis</taxon>
        <taxon>Trichothecium</taxon>
    </lineage>
</organism>
<sequence>MASPDKSHSGDEGKKQSQPQEDAVRSTTPPPLARTPEPELRLEDLVQDTPPSPEEPVSFDWDDFERRYEQALRDADAQEREILKESENLSKYFRAWASAASAHDDERAVKRLQTRARYVTLSENRMSEKQQHYEEVVRAFESALALLRSR</sequence>
<dbReference type="EMBL" id="CM047944">
    <property type="protein sequence ID" value="KAI9899176.1"/>
    <property type="molecule type" value="Genomic_DNA"/>
</dbReference>
<accession>A0ACC0UYP9</accession>
<evidence type="ECO:0000313" key="2">
    <source>
        <dbReference type="Proteomes" id="UP001163324"/>
    </source>
</evidence>
<name>A0ACC0UYP9_9HYPO</name>
<evidence type="ECO:0000313" key="1">
    <source>
        <dbReference type="EMBL" id="KAI9899176.1"/>
    </source>
</evidence>
<gene>
    <name evidence="1" type="ORF">N3K66_005637</name>
</gene>
<comment type="caution">
    <text evidence="1">The sequence shown here is derived from an EMBL/GenBank/DDBJ whole genome shotgun (WGS) entry which is preliminary data.</text>
</comment>
<dbReference type="Proteomes" id="UP001163324">
    <property type="component" value="Chromosome 5"/>
</dbReference>
<protein>
    <submittedName>
        <fullName evidence="1">Uncharacterized protein</fullName>
    </submittedName>
</protein>